<feature type="signal peptide" evidence="1">
    <location>
        <begin position="1"/>
        <end position="28"/>
    </location>
</feature>
<gene>
    <name evidence="2" type="ORF">FSB_LOCUS51047</name>
</gene>
<evidence type="ECO:0008006" key="3">
    <source>
        <dbReference type="Google" id="ProtNLM"/>
    </source>
</evidence>
<sequence>MNIFRLAGDMTHLASVLVLLLKIHTIKSCAEATKSGEWLDKGGDWNGEGRCGEWRECPDLRNTKKLMDWAKNTAEKAQLLAACFAAVTAHKLESAQPQNNHDKESGHHWPQDAAEIRDRTKILFYLHHHDLTSQSRLRK</sequence>
<dbReference type="AlphaFoldDB" id="A0A2N9IFT7"/>
<protein>
    <recommendedName>
        <fullName evidence="3">Pectinesterase inhibitor domain-containing protein</fullName>
    </recommendedName>
</protein>
<organism evidence="2">
    <name type="scientific">Fagus sylvatica</name>
    <name type="common">Beechnut</name>
    <dbReference type="NCBI Taxonomy" id="28930"/>
    <lineage>
        <taxon>Eukaryota</taxon>
        <taxon>Viridiplantae</taxon>
        <taxon>Streptophyta</taxon>
        <taxon>Embryophyta</taxon>
        <taxon>Tracheophyta</taxon>
        <taxon>Spermatophyta</taxon>
        <taxon>Magnoliopsida</taxon>
        <taxon>eudicotyledons</taxon>
        <taxon>Gunneridae</taxon>
        <taxon>Pentapetalae</taxon>
        <taxon>rosids</taxon>
        <taxon>fabids</taxon>
        <taxon>Fagales</taxon>
        <taxon>Fagaceae</taxon>
        <taxon>Fagus</taxon>
    </lineage>
</organism>
<proteinExistence type="predicted"/>
<accession>A0A2N9IFT7</accession>
<dbReference type="EMBL" id="OIVN01005579">
    <property type="protein sequence ID" value="SPD23165.1"/>
    <property type="molecule type" value="Genomic_DNA"/>
</dbReference>
<keyword evidence="1" id="KW-0732">Signal</keyword>
<name>A0A2N9IFT7_FAGSY</name>
<feature type="chain" id="PRO_5014873575" description="Pectinesterase inhibitor domain-containing protein" evidence="1">
    <location>
        <begin position="29"/>
        <end position="139"/>
    </location>
</feature>
<evidence type="ECO:0000313" key="2">
    <source>
        <dbReference type="EMBL" id="SPD23165.1"/>
    </source>
</evidence>
<reference evidence="2" key="1">
    <citation type="submission" date="2018-02" db="EMBL/GenBank/DDBJ databases">
        <authorList>
            <person name="Cohen D.B."/>
            <person name="Kent A.D."/>
        </authorList>
    </citation>
    <scope>NUCLEOTIDE SEQUENCE</scope>
</reference>
<evidence type="ECO:0000256" key="1">
    <source>
        <dbReference type="SAM" id="SignalP"/>
    </source>
</evidence>